<reference evidence="1 2" key="1">
    <citation type="journal article" date="2022" name="Genome Biol. Evol.">
        <title>The Spruce Budworm Genome: Reconstructing the Evolutionary History of Antifreeze Proteins.</title>
        <authorList>
            <person name="Beliveau C."/>
            <person name="Gagne P."/>
            <person name="Picq S."/>
            <person name="Vernygora O."/>
            <person name="Keeling C.I."/>
            <person name="Pinkney K."/>
            <person name="Doucet D."/>
            <person name="Wen F."/>
            <person name="Johnston J.S."/>
            <person name="Maaroufi H."/>
            <person name="Boyle B."/>
            <person name="Laroche J."/>
            <person name="Dewar K."/>
            <person name="Juretic N."/>
            <person name="Blackburn G."/>
            <person name="Nisole A."/>
            <person name="Brunet B."/>
            <person name="Brandao M."/>
            <person name="Lumley L."/>
            <person name="Duan J."/>
            <person name="Quan G."/>
            <person name="Lucarotti C.J."/>
            <person name="Roe A.D."/>
            <person name="Sperling F.A.H."/>
            <person name="Levesque R.C."/>
            <person name="Cusson M."/>
        </authorList>
    </citation>
    <scope>NUCLEOTIDE SEQUENCE [LARGE SCALE GENOMIC DNA]</scope>
    <source>
        <strain evidence="1">Glfc:IPQL:Cfum</strain>
    </source>
</reference>
<keyword evidence="2" id="KW-1185">Reference proteome</keyword>
<comment type="caution">
    <text evidence="1">The sequence shown here is derived from an EMBL/GenBank/DDBJ whole genome shotgun (WGS) entry which is preliminary data.</text>
</comment>
<dbReference type="Proteomes" id="UP001064048">
    <property type="component" value="Chromosome 15"/>
</dbReference>
<name>A0ACC0KWP3_CHOFU</name>
<proteinExistence type="predicted"/>
<protein>
    <submittedName>
        <fullName evidence="1">Uncharacterized protein</fullName>
    </submittedName>
</protein>
<organism evidence="1 2">
    <name type="scientific">Choristoneura fumiferana</name>
    <name type="common">Spruce budworm moth</name>
    <name type="synonym">Archips fumiferana</name>
    <dbReference type="NCBI Taxonomy" id="7141"/>
    <lineage>
        <taxon>Eukaryota</taxon>
        <taxon>Metazoa</taxon>
        <taxon>Ecdysozoa</taxon>
        <taxon>Arthropoda</taxon>
        <taxon>Hexapoda</taxon>
        <taxon>Insecta</taxon>
        <taxon>Pterygota</taxon>
        <taxon>Neoptera</taxon>
        <taxon>Endopterygota</taxon>
        <taxon>Lepidoptera</taxon>
        <taxon>Glossata</taxon>
        <taxon>Ditrysia</taxon>
        <taxon>Tortricoidea</taxon>
        <taxon>Tortricidae</taxon>
        <taxon>Tortricinae</taxon>
        <taxon>Choristoneura</taxon>
    </lineage>
</organism>
<evidence type="ECO:0000313" key="1">
    <source>
        <dbReference type="EMBL" id="KAI8440893.1"/>
    </source>
</evidence>
<gene>
    <name evidence="1" type="ORF">MSG28_009193</name>
</gene>
<accession>A0ACC0KWP3</accession>
<evidence type="ECO:0000313" key="2">
    <source>
        <dbReference type="Proteomes" id="UP001064048"/>
    </source>
</evidence>
<sequence>MVVAIRADLAQGPTTCKSQVLVTFPIVGIFNLMSLAIEIKLFNVGEARACAQFTVEQQMCNVANTLHGGYMASVIDALTVVQLLAVRDGKLAWTTNLNVHFLNVASLGEQVTVETTPIRITSRSILVKASASNDTTGLVVAKALNTFMFGQENIQKVAENWLKLDFSRND</sequence>
<dbReference type="EMBL" id="CM046115">
    <property type="protein sequence ID" value="KAI8440893.1"/>
    <property type="molecule type" value="Genomic_DNA"/>
</dbReference>